<accession>A0ABY4GGQ9</accession>
<dbReference type="PROSITE" id="PS50887">
    <property type="entry name" value="GGDEF"/>
    <property type="match status" value="1"/>
</dbReference>
<feature type="transmembrane region" description="Helical" evidence="1">
    <location>
        <begin position="55"/>
        <end position="74"/>
    </location>
</feature>
<dbReference type="NCBIfam" id="TIGR00254">
    <property type="entry name" value="GGDEF"/>
    <property type="match status" value="1"/>
</dbReference>
<gene>
    <name evidence="3" type="ORF">MUN87_11235</name>
</gene>
<dbReference type="CDD" id="cd01949">
    <property type="entry name" value="GGDEF"/>
    <property type="match status" value="1"/>
</dbReference>
<evidence type="ECO:0000256" key="1">
    <source>
        <dbReference type="SAM" id="Phobius"/>
    </source>
</evidence>
<dbReference type="EMBL" id="CP095071">
    <property type="protein sequence ID" value="UOQ83343.1"/>
    <property type="molecule type" value="Genomic_DNA"/>
</dbReference>
<feature type="transmembrane region" description="Helical" evidence="1">
    <location>
        <begin position="128"/>
        <end position="144"/>
    </location>
</feature>
<feature type="domain" description="GGDEF" evidence="2">
    <location>
        <begin position="234"/>
        <end position="364"/>
    </location>
</feature>
<name>A0ABY4GGQ9_9BACI</name>
<keyword evidence="4" id="KW-1185">Reference proteome</keyword>
<dbReference type="RefSeq" id="WP_244740161.1">
    <property type="nucleotide sequence ID" value="NZ_CP095071.1"/>
</dbReference>
<reference evidence="3 4" key="1">
    <citation type="submission" date="2022-04" db="EMBL/GenBank/DDBJ databases">
        <title>Gracilibacillus sp. isolated from saltern.</title>
        <authorList>
            <person name="Won M."/>
            <person name="Lee C.-M."/>
            <person name="Woen H.-Y."/>
            <person name="Kwon S.-W."/>
        </authorList>
    </citation>
    <scope>NUCLEOTIDE SEQUENCE [LARGE SCALE GENOMIC DNA]</scope>
    <source>
        <strain evidence="3 4">SSPM10-3</strain>
    </source>
</reference>
<dbReference type="SUPFAM" id="SSF55073">
    <property type="entry name" value="Nucleotide cyclase"/>
    <property type="match status" value="1"/>
</dbReference>
<dbReference type="Pfam" id="PF00990">
    <property type="entry name" value="GGDEF"/>
    <property type="match status" value="1"/>
</dbReference>
<protein>
    <submittedName>
        <fullName evidence="3">GGDEF domain-containing protein</fullName>
    </submittedName>
</protein>
<evidence type="ECO:0000313" key="3">
    <source>
        <dbReference type="EMBL" id="UOQ83343.1"/>
    </source>
</evidence>
<feature type="transmembrane region" description="Helical" evidence="1">
    <location>
        <begin position="21"/>
        <end position="43"/>
    </location>
</feature>
<evidence type="ECO:0000259" key="2">
    <source>
        <dbReference type="PROSITE" id="PS50887"/>
    </source>
</evidence>
<dbReference type="InterPro" id="IPR043128">
    <property type="entry name" value="Rev_trsase/Diguanyl_cyclase"/>
</dbReference>
<feature type="transmembrane region" description="Helical" evidence="1">
    <location>
        <begin position="81"/>
        <end position="99"/>
    </location>
</feature>
<dbReference type="InterPro" id="IPR029787">
    <property type="entry name" value="Nucleotide_cyclase"/>
</dbReference>
<dbReference type="Proteomes" id="UP000831537">
    <property type="component" value="Chromosome"/>
</dbReference>
<dbReference type="Gene3D" id="3.30.70.270">
    <property type="match status" value="1"/>
</dbReference>
<proteinExistence type="predicted"/>
<evidence type="ECO:0000313" key="4">
    <source>
        <dbReference type="Proteomes" id="UP000831537"/>
    </source>
</evidence>
<feature type="transmembrane region" description="Helical" evidence="1">
    <location>
        <begin position="156"/>
        <end position="173"/>
    </location>
</feature>
<feature type="transmembrane region" description="Helical" evidence="1">
    <location>
        <begin position="105"/>
        <end position="121"/>
    </location>
</feature>
<dbReference type="PANTHER" id="PTHR45138:SF9">
    <property type="entry name" value="DIGUANYLATE CYCLASE DGCM-RELATED"/>
    <property type="match status" value="1"/>
</dbReference>
<keyword evidence="1" id="KW-1133">Transmembrane helix</keyword>
<keyword evidence="1" id="KW-0812">Transmembrane</keyword>
<sequence length="369" mass="42447">MVKSKPILSNDNVWVEKILRVYWLLVLMVIVGQTLGLLITVFYEPSYVETFILHKLVIPSYIQTAILLFAHYLIKVKKVYSSYFITTIGTLIALVVVAVHPNVSGLKVVFLLAMAVILIYFDKKLLRFSFAFNFITLTALYAVPDIRQYSTVYEYFSYHFVLLAGFLIYQIILDRGKEVLDFLNRAAEKEKALIVKSTVMERLSKTDLLTGLYNHKTFHEYLDFLYDQSISQAMPLQLALIDIDNFKMINDDYGHDIGDVVLKRVAHAISDQLTEDDIVARYGGEEFAVLLTNKELEEAFQIVENIRLYIASQYHEELNEHITISIGFCELTESMSKDEFFKETDELLYRAKGGGKNQVIGNQFINMKS</sequence>
<keyword evidence="1" id="KW-0472">Membrane</keyword>
<organism evidence="3 4">
    <name type="scientific">Gracilibacillus salinarum</name>
    <dbReference type="NCBI Taxonomy" id="2932255"/>
    <lineage>
        <taxon>Bacteria</taxon>
        <taxon>Bacillati</taxon>
        <taxon>Bacillota</taxon>
        <taxon>Bacilli</taxon>
        <taxon>Bacillales</taxon>
        <taxon>Bacillaceae</taxon>
        <taxon>Gracilibacillus</taxon>
    </lineage>
</organism>
<dbReference type="SMART" id="SM00267">
    <property type="entry name" value="GGDEF"/>
    <property type="match status" value="1"/>
</dbReference>
<dbReference type="PANTHER" id="PTHR45138">
    <property type="entry name" value="REGULATORY COMPONENTS OF SENSORY TRANSDUCTION SYSTEM"/>
    <property type="match status" value="1"/>
</dbReference>
<dbReference type="InterPro" id="IPR050469">
    <property type="entry name" value="Diguanylate_Cyclase"/>
</dbReference>
<dbReference type="InterPro" id="IPR000160">
    <property type="entry name" value="GGDEF_dom"/>
</dbReference>